<comment type="subcellular location">
    <subcellularLocation>
        <location evidence="1">Membrane</location>
        <topology evidence="1">Single-pass membrane protein</topology>
    </subcellularLocation>
</comment>
<organism evidence="7 8">
    <name type="scientific">Pseudopithomyces chartarum</name>
    <dbReference type="NCBI Taxonomy" id="1892770"/>
    <lineage>
        <taxon>Eukaryota</taxon>
        <taxon>Fungi</taxon>
        <taxon>Dikarya</taxon>
        <taxon>Ascomycota</taxon>
        <taxon>Pezizomycotina</taxon>
        <taxon>Dothideomycetes</taxon>
        <taxon>Pleosporomycetidae</taxon>
        <taxon>Pleosporales</taxon>
        <taxon>Massarineae</taxon>
        <taxon>Didymosphaeriaceae</taxon>
        <taxon>Pseudopithomyces</taxon>
    </lineage>
</organism>
<dbReference type="GO" id="GO:0071944">
    <property type="term" value="C:cell periphery"/>
    <property type="evidence" value="ECO:0007669"/>
    <property type="project" value="UniProtKB-ARBA"/>
</dbReference>
<dbReference type="CDD" id="cd21699">
    <property type="entry name" value="JMTM_APP_like"/>
    <property type="match status" value="1"/>
</dbReference>
<dbReference type="InterPro" id="IPR051694">
    <property type="entry name" value="Immunoregulatory_rcpt-like"/>
</dbReference>
<dbReference type="GO" id="GO:0016020">
    <property type="term" value="C:membrane"/>
    <property type="evidence" value="ECO:0007669"/>
    <property type="project" value="UniProtKB-SubCell"/>
</dbReference>
<evidence type="ECO:0000256" key="2">
    <source>
        <dbReference type="ARBA" id="ARBA00022692"/>
    </source>
</evidence>
<dbReference type="AlphaFoldDB" id="A0AAN6M7X2"/>
<evidence type="ECO:0000256" key="4">
    <source>
        <dbReference type="ARBA" id="ARBA00023136"/>
    </source>
</evidence>
<evidence type="ECO:0000256" key="3">
    <source>
        <dbReference type="ARBA" id="ARBA00022989"/>
    </source>
</evidence>
<evidence type="ECO:0000256" key="6">
    <source>
        <dbReference type="SAM" id="Phobius"/>
    </source>
</evidence>
<dbReference type="EMBL" id="WVTA01000001">
    <property type="protein sequence ID" value="KAK3217488.1"/>
    <property type="molecule type" value="Genomic_DNA"/>
</dbReference>
<protein>
    <recommendedName>
        <fullName evidence="9">Mid2 domain-containing protein</fullName>
    </recommendedName>
</protein>
<dbReference type="PANTHER" id="PTHR15549">
    <property type="entry name" value="PAIRED IMMUNOGLOBULIN-LIKE TYPE 2 RECEPTOR"/>
    <property type="match status" value="1"/>
</dbReference>
<evidence type="ECO:0000313" key="8">
    <source>
        <dbReference type="Proteomes" id="UP001280581"/>
    </source>
</evidence>
<evidence type="ECO:0000256" key="5">
    <source>
        <dbReference type="SAM" id="MobiDB-lite"/>
    </source>
</evidence>
<proteinExistence type="predicted"/>
<feature type="region of interest" description="Disordered" evidence="5">
    <location>
        <begin position="225"/>
        <end position="268"/>
    </location>
</feature>
<reference evidence="7 8" key="1">
    <citation type="submission" date="2021-02" db="EMBL/GenBank/DDBJ databases">
        <title>Genome assembly of Pseudopithomyces chartarum.</title>
        <authorList>
            <person name="Jauregui R."/>
            <person name="Singh J."/>
            <person name="Voisey C."/>
        </authorList>
    </citation>
    <scope>NUCLEOTIDE SEQUENCE [LARGE SCALE GENOMIC DNA]</scope>
    <source>
        <strain evidence="7 8">AGR01</strain>
    </source>
</reference>
<comment type="caution">
    <text evidence="7">The sequence shown here is derived from an EMBL/GenBank/DDBJ whole genome shotgun (WGS) entry which is preliminary data.</text>
</comment>
<feature type="transmembrane region" description="Helical" evidence="6">
    <location>
        <begin position="191"/>
        <end position="214"/>
    </location>
</feature>
<accession>A0AAN6M7X2</accession>
<sequence>MASGSTLTLPLTTTFTAPAQCSQTPYVVLAEASEPYGTQWFKVGGDSGNGDATCFPPAFPFSATSIVYSPGICPAGWTSACETQVTIDNSAQNILMLDIKINVMCAFAWLAYLGNYWDTAINPSAPSISSMYQRHIMIVTSTTTTSSAELSSQTSTSSSTPSNTAPSTGPSTTPSATDTPDGTGNALSKGAIAGIAVGAVAGASVIALLAYIAWVMRKRHKNQSGYQAPAVGYVQSPPKPMYSPDPGYMHSPPQQHYSMHPSELPERS</sequence>
<evidence type="ECO:0000313" key="7">
    <source>
        <dbReference type="EMBL" id="KAK3217488.1"/>
    </source>
</evidence>
<keyword evidence="3 6" id="KW-1133">Transmembrane helix</keyword>
<dbReference type="PANTHER" id="PTHR15549:SF26">
    <property type="entry name" value="AXIAL BUDDING PATTERN PROTEIN 2-RELATED"/>
    <property type="match status" value="1"/>
</dbReference>
<keyword evidence="4 6" id="KW-0472">Membrane</keyword>
<keyword evidence="8" id="KW-1185">Reference proteome</keyword>
<evidence type="ECO:0008006" key="9">
    <source>
        <dbReference type="Google" id="ProtNLM"/>
    </source>
</evidence>
<gene>
    <name evidence="7" type="ORF">GRF29_1g3246263</name>
</gene>
<evidence type="ECO:0000256" key="1">
    <source>
        <dbReference type="ARBA" id="ARBA00004167"/>
    </source>
</evidence>
<feature type="region of interest" description="Disordered" evidence="5">
    <location>
        <begin position="147"/>
        <end position="183"/>
    </location>
</feature>
<keyword evidence="2 6" id="KW-0812">Transmembrane</keyword>
<name>A0AAN6M7X2_9PLEO</name>
<feature type="compositionally biased region" description="Low complexity" evidence="5">
    <location>
        <begin position="147"/>
        <end position="180"/>
    </location>
</feature>
<dbReference type="Proteomes" id="UP001280581">
    <property type="component" value="Unassembled WGS sequence"/>
</dbReference>